<dbReference type="InterPro" id="IPR023828">
    <property type="entry name" value="Peptidase_S8_Ser-AS"/>
</dbReference>
<evidence type="ECO:0000256" key="15">
    <source>
        <dbReference type="SAM" id="MobiDB-lite"/>
    </source>
</evidence>
<protein>
    <submittedName>
        <fullName evidence="20">Furin-like protease kpc-1 isoform X1</fullName>
    </submittedName>
</protein>
<dbReference type="OMA" id="IYLVSPM"/>
<dbReference type="GO" id="GO:0004252">
    <property type="term" value="F:serine-type endopeptidase activity"/>
    <property type="evidence" value="ECO:0007669"/>
    <property type="project" value="UniProtKB-UniRule"/>
</dbReference>
<dbReference type="InterPro" id="IPR036852">
    <property type="entry name" value="Peptidase_S8/S53_dom_sf"/>
</dbReference>
<dbReference type="PROSITE" id="PS51892">
    <property type="entry name" value="SUBTILASE"/>
    <property type="match status" value="1"/>
</dbReference>
<evidence type="ECO:0000259" key="18">
    <source>
        <dbReference type="PROSITE" id="PS51829"/>
    </source>
</evidence>
<evidence type="ECO:0000256" key="9">
    <source>
        <dbReference type="ARBA" id="ARBA00023145"/>
    </source>
</evidence>
<dbReference type="Gene3D" id="3.40.50.200">
    <property type="entry name" value="Peptidase S8/S53 domain"/>
    <property type="match status" value="1"/>
</dbReference>
<proteinExistence type="inferred from homology"/>
<dbReference type="InterPro" id="IPR015500">
    <property type="entry name" value="Peptidase_S8_subtilisin-rel"/>
</dbReference>
<feature type="active site" description="Charge relay system" evidence="12 13">
    <location>
        <position position="189"/>
    </location>
</feature>
<keyword evidence="16" id="KW-1133">Transmembrane helix</keyword>
<dbReference type="InterPro" id="IPR006212">
    <property type="entry name" value="Furin_repeat"/>
</dbReference>
<evidence type="ECO:0000313" key="19">
    <source>
        <dbReference type="Proteomes" id="UP000085678"/>
    </source>
</evidence>
<dbReference type="SUPFAM" id="SSF49785">
    <property type="entry name" value="Galactose-binding domain-like"/>
    <property type="match status" value="1"/>
</dbReference>
<dbReference type="GeneID" id="106154677"/>
<dbReference type="InterPro" id="IPR022398">
    <property type="entry name" value="Peptidase_S8_His-AS"/>
</dbReference>
<evidence type="ECO:0000256" key="7">
    <source>
        <dbReference type="ARBA" id="ARBA00022825"/>
    </source>
</evidence>
<dbReference type="Proteomes" id="UP000085678">
    <property type="component" value="Unplaced"/>
</dbReference>
<name>A0A1S3HEX5_LINAN</name>
<dbReference type="Pfam" id="PF16470">
    <property type="entry name" value="S8_pro-domain"/>
    <property type="match status" value="1"/>
</dbReference>
<dbReference type="KEGG" id="lak:106154677"/>
<dbReference type="InterPro" id="IPR034182">
    <property type="entry name" value="Kexin/furin"/>
</dbReference>
<dbReference type="Gene3D" id="3.30.70.850">
    <property type="entry name" value="Peptidase S8, pro-domain"/>
    <property type="match status" value="1"/>
</dbReference>
<evidence type="ECO:0000256" key="5">
    <source>
        <dbReference type="ARBA" id="ARBA00022729"/>
    </source>
</evidence>
<evidence type="ECO:0000313" key="20">
    <source>
        <dbReference type="RefSeq" id="XP_013384570.1"/>
    </source>
</evidence>
<dbReference type="CDD" id="cd00064">
    <property type="entry name" value="FU"/>
    <property type="match status" value="1"/>
</dbReference>
<feature type="domain" description="P/Homo B" evidence="18">
    <location>
        <begin position="438"/>
        <end position="573"/>
    </location>
</feature>
<keyword evidence="8 16" id="KW-0472">Membrane</keyword>
<organism evidence="19 20">
    <name type="scientific">Lingula anatina</name>
    <name type="common">Brachiopod</name>
    <name type="synonym">Lingula unguis</name>
    <dbReference type="NCBI Taxonomy" id="7574"/>
    <lineage>
        <taxon>Eukaryota</taxon>
        <taxon>Metazoa</taxon>
        <taxon>Spiralia</taxon>
        <taxon>Lophotrochozoa</taxon>
        <taxon>Brachiopoda</taxon>
        <taxon>Linguliformea</taxon>
        <taxon>Lingulata</taxon>
        <taxon>Lingulida</taxon>
        <taxon>Linguloidea</taxon>
        <taxon>Lingulidae</taxon>
        <taxon>Lingula</taxon>
    </lineage>
</organism>
<dbReference type="CDD" id="cd04059">
    <property type="entry name" value="Peptidases_S8_Protein_convertases_Kexins_Furin-like"/>
    <property type="match status" value="1"/>
</dbReference>
<comment type="subcellular location">
    <subcellularLocation>
        <location evidence="2">Membrane</location>
    </subcellularLocation>
</comment>
<dbReference type="InterPro" id="IPR009030">
    <property type="entry name" value="Growth_fac_rcpt_cys_sf"/>
</dbReference>
<evidence type="ECO:0000256" key="2">
    <source>
        <dbReference type="ARBA" id="ARBA00004370"/>
    </source>
</evidence>
<feature type="transmembrane region" description="Helical" evidence="16">
    <location>
        <begin position="742"/>
        <end position="770"/>
    </location>
</feature>
<feature type="active site" description="Charge relay system" evidence="12 13">
    <location>
        <position position="363"/>
    </location>
</feature>
<keyword evidence="10" id="KW-1015">Disulfide bond</keyword>
<dbReference type="PRINTS" id="PR00723">
    <property type="entry name" value="SUBTILISIN"/>
</dbReference>
<dbReference type="InterPro" id="IPR002884">
    <property type="entry name" value="P_dom"/>
</dbReference>
<dbReference type="SUPFAM" id="SSF52743">
    <property type="entry name" value="Subtilisin-like"/>
    <property type="match status" value="1"/>
</dbReference>
<evidence type="ECO:0000256" key="11">
    <source>
        <dbReference type="ARBA" id="ARBA00023180"/>
    </source>
</evidence>
<keyword evidence="11" id="KW-0325">Glycoprotein</keyword>
<comment type="similarity">
    <text evidence="13 14">Belongs to the peptidase S8 family.</text>
</comment>
<dbReference type="Pfam" id="PF00082">
    <property type="entry name" value="Peptidase_S8"/>
    <property type="match status" value="1"/>
</dbReference>
<evidence type="ECO:0000256" key="12">
    <source>
        <dbReference type="PIRSR" id="PIRSR615500-1"/>
    </source>
</evidence>
<dbReference type="Gene3D" id="2.60.120.260">
    <property type="entry name" value="Galactose-binding domain-like"/>
    <property type="match status" value="1"/>
</dbReference>
<keyword evidence="3 13" id="KW-0645">Protease</keyword>
<feature type="chain" id="PRO_5010380269" evidence="17">
    <location>
        <begin position="21"/>
        <end position="820"/>
    </location>
</feature>
<feature type="region of interest" description="Disordered" evidence="15">
    <location>
        <begin position="574"/>
        <end position="598"/>
    </location>
</feature>
<feature type="compositionally biased region" description="Low complexity" evidence="15">
    <location>
        <begin position="582"/>
        <end position="597"/>
    </location>
</feature>
<evidence type="ECO:0000256" key="8">
    <source>
        <dbReference type="ARBA" id="ARBA00023136"/>
    </source>
</evidence>
<comment type="cofactor">
    <cofactor evidence="1">
        <name>Ca(2+)</name>
        <dbReference type="ChEBI" id="CHEBI:29108"/>
    </cofactor>
</comment>
<evidence type="ECO:0000256" key="14">
    <source>
        <dbReference type="RuleBase" id="RU003355"/>
    </source>
</evidence>
<dbReference type="Gene3D" id="2.10.220.10">
    <property type="entry name" value="Hormone Receptor, Insulin-like Growth Factor Receptor 1, Chain A, domain 2"/>
    <property type="match status" value="1"/>
</dbReference>
<evidence type="ECO:0000256" key="6">
    <source>
        <dbReference type="ARBA" id="ARBA00022801"/>
    </source>
</evidence>
<evidence type="ECO:0000256" key="3">
    <source>
        <dbReference type="ARBA" id="ARBA00022670"/>
    </source>
</evidence>
<dbReference type="PROSITE" id="PS51829">
    <property type="entry name" value="P_HOMO_B"/>
    <property type="match status" value="1"/>
</dbReference>
<dbReference type="GO" id="GO:0000139">
    <property type="term" value="C:Golgi membrane"/>
    <property type="evidence" value="ECO:0007669"/>
    <property type="project" value="TreeGrafter"/>
</dbReference>
<keyword evidence="19" id="KW-1185">Reference proteome</keyword>
<dbReference type="InterPro" id="IPR038466">
    <property type="entry name" value="S8_pro-domain_sf"/>
</dbReference>
<dbReference type="SUPFAM" id="SSF57184">
    <property type="entry name" value="Growth factor receptor domain"/>
    <property type="match status" value="1"/>
</dbReference>
<dbReference type="PROSITE" id="PS00138">
    <property type="entry name" value="SUBTILASE_SER"/>
    <property type="match status" value="1"/>
</dbReference>
<keyword evidence="7 13" id="KW-0720">Serine protease</keyword>
<evidence type="ECO:0000256" key="1">
    <source>
        <dbReference type="ARBA" id="ARBA00001913"/>
    </source>
</evidence>
<evidence type="ECO:0000256" key="17">
    <source>
        <dbReference type="SAM" id="SignalP"/>
    </source>
</evidence>
<dbReference type="PANTHER" id="PTHR42884:SF3">
    <property type="entry name" value="FURIN-LIKE PROTEASE 1, ISOFORMS 1_1-X_2"/>
    <property type="match status" value="1"/>
</dbReference>
<dbReference type="GO" id="GO:0008038">
    <property type="term" value="P:neuron recognition"/>
    <property type="evidence" value="ECO:0007669"/>
    <property type="project" value="UniProtKB-ARBA"/>
</dbReference>
<gene>
    <name evidence="20" type="primary">LOC106154677</name>
</gene>
<dbReference type="SUPFAM" id="SSF54897">
    <property type="entry name" value="Protease propeptides/inhibitors"/>
    <property type="match status" value="1"/>
</dbReference>
<keyword evidence="5 17" id="KW-0732">Signal</keyword>
<dbReference type="OrthoDB" id="300641at2759"/>
<evidence type="ECO:0000256" key="10">
    <source>
        <dbReference type="ARBA" id="ARBA00023157"/>
    </source>
</evidence>
<evidence type="ECO:0000256" key="4">
    <source>
        <dbReference type="ARBA" id="ARBA00022685"/>
    </source>
</evidence>
<dbReference type="STRING" id="7574.A0A1S3HEX5"/>
<dbReference type="GO" id="GO:0008104">
    <property type="term" value="P:intracellular protein localization"/>
    <property type="evidence" value="ECO:0007669"/>
    <property type="project" value="UniProtKB-ARBA"/>
</dbReference>
<evidence type="ECO:0000256" key="16">
    <source>
        <dbReference type="SAM" id="Phobius"/>
    </source>
</evidence>
<dbReference type="PROSITE" id="PS00137">
    <property type="entry name" value="SUBTILASE_HIS"/>
    <property type="match status" value="1"/>
</dbReference>
<dbReference type="FunFam" id="3.30.70.850:FF:000001">
    <property type="entry name" value="Proprotein convertase subtilisin/kexin type 5"/>
    <property type="match status" value="1"/>
</dbReference>
<dbReference type="SMART" id="SM00261">
    <property type="entry name" value="FU"/>
    <property type="match status" value="1"/>
</dbReference>
<dbReference type="Pfam" id="PF01483">
    <property type="entry name" value="P_proprotein"/>
    <property type="match status" value="1"/>
</dbReference>
<dbReference type="InterPro" id="IPR023827">
    <property type="entry name" value="Peptidase_S8_Asp-AS"/>
</dbReference>
<keyword evidence="9" id="KW-0865">Zymogen</keyword>
<keyword evidence="4" id="KW-0165">Cleavage on pair of basic residues</keyword>
<dbReference type="FunFam" id="2.60.120.260:FF:000006">
    <property type="entry name" value="Proprotein convertase subtilisin/kexin type 5"/>
    <property type="match status" value="1"/>
</dbReference>
<sequence>MNLKIALGVIIQFFLSISYAKETQTFSDKWAVHIEGGERVARSLAEKHGFTYLGKIMDDIYHFQHRQVAKRSTSASSHHHTHLVKEPQVKWLEQQVVKKRVKRNVQFNDPYWNRMWYLNRNDLELTMNVIPAWENGFSGKGVVVTILDDGIEKDHPDLEKNYDSEASYDVNGNDDDPQPRYDFSNENRHGTRCAGEVAASSNNNVCSVGIAYDANIGGVRMLDGDVTDAVEATSLSLRRDHIDIYSASWGPDDDGRTVDGPATLAKKAFKDGVSKGRQGLGSIFVWASGNGGRDDDSCNCDGYTNSIYTLSISSTTESGNIPWYSEACSSTLATTYSSGSGNERQIVTTDLRKACTESHTGTSASAPLAAGICALALQANPNLSWRDLQHIVVMTAKPHKLRAGDWTTNGVGRKVSHSFGYGLMDASAMASMAKNWTSVPKQLICEIPVPKSNRAITARNTITVSIRTDACFGTAHHVRYLEHVQAKITLSSEHRGAIQIFLTSPSGTRSTLLAKRARDTSKDGFGDWAFMTTHNWGENAEGKWTLEVENSDAMLRRARLHDWTLVLYGTETDPLAPPTPSPKTTTPLKTTSPVPTKTKIRWPTKTTTEPTTATTTTHFYQYPLRVTTAELKGFTLVLHGTSQHPLSNYNDSQKSSGCTDGMYALGSDCLETCPGGYYPSTSTRNNTNGTLQLVCKVCNVSCQTCSGPTPQQCLTCHKNYIQSKGACVPLRERPMSYIEPKVIWMVAIAILFCVSSIVLFLLIFFLFQAYSNGYLFWRNRKANGVDAAKGEYRGLKTGNSDKSLLDSETEDDLDDTSGRV</sequence>
<dbReference type="RefSeq" id="XP_013384570.1">
    <property type="nucleotide sequence ID" value="XM_013529116.1"/>
</dbReference>
<dbReference type="FunFam" id="3.40.50.200:FF:000001">
    <property type="entry name" value="Furin 2, isoform B"/>
    <property type="match status" value="1"/>
</dbReference>
<accession>A0A1S3HEX5</accession>
<keyword evidence="16" id="KW-0812">Transmembrane</keyword>
<dbReference type="InParanoid" id="A0A1S3HEX5"/>
<dbReference type="GO" id="GO:0005802">
    <property type="term" value="C:trans-Golgi network"/>
    <property type="evidence" value="ECO:0007669"/>
    <property type="project" value="TreeGrafter"/>
</dbReference>
<dbReference type="AlphaFoldDB" id="A0A1S3HEX5"/>
<dbReference type="InterPro" id="IPR000209">
    <property type="entry name" value="Peptidase_S8/S53_dom"/>
</dbReference>
<reference evidence="20" key="1">
    <citation type="submission" date="2025-08" db="UniProtKB">
        <authorList>
            <consortium name="RefSeq"/>
        </authorList>
    </citation>
    <scope>IDENTIFICATION</scope>
    <source>
        <tissue evidence="20">Gonads</tissue>
    </source>
</reference>
<dbReference type="InterPro" id="IPR032815">
    <property type="entry name" value="S8_pro-domain"/>
</dbReference>
<evidence type="ECO:0000256" key="13">
    <source>
        <dbReference type="PROSITE-ProRule" id="PRU01240"/>
    </source>
</evidence>
<dbReference type="PROSITE" id="PS00136">
    <property type="entry name" value="SUBTILASE_ASP"/>
    <property type="match status" value="1"/>
</dbReference>
<dbReference type="InterPro" id="IPR008979">
    <property type="entry name" value="Galactose-bd-like_sf"/>
</dbReference>
<feature type="signal peptide" evidence="17">
    <location>
        <begin position="1"/>
        <end position="20"/>
    </location>
</feature>
<keyword evidence="6 13" id="KW-0378">Hydrolase</keyword>
<feature type="region of interest" description="Disordered" evidence="15">
    <location>
        <begin position="797"/>
        <end position="820"/>
    </location>
</feature>
<feature type="active site" description="Charge relay system" evidence="12 13">
    <location>
        <position position="148"/>
    </location>
</feature>
<feature type="region of interest" description="Disordered" evidence="15">
    <location>
        <begin position="155"/>
        <end position="179"/>
    </location>
</feature>
<feature type="compositionally biased region" description="Acidic residues" evidence="15">
    <location>
        <begin position="807"/>
        <end position="820"/>
    </location>
</feature>
<dbReference type="PANTHER" id="PTHR42884">
    <property type="entry name" value="PROPROTEIN CONVERTASE SUBTILISIN/KEXIN-RELATED"/>
    <property type="match status" value="1"/>
</dbReference>
<dbReference type="GO" id="GO:0016486">
    <property type="term" value="P:peptide hormone processing"/>
    <property type="evidence" value="ECO:0007669"/>
    <property type="project" value="TreeGrafter"/>
</dbReference>